<protein>
    <submittedName>
        <fullName evidence="2">Uncharacterized protein</fullName>
    </submittedName>
</protein>
<dbReference type="PaxDb" id="65489-OBART02G17530.1"/>
<accession>A0A0D3F5F9</accession>
<reference evidence="2" key="1">
    <citation type="journal article" date="2009" name="Rice">
        <title>De Novo Next Generation Sequencing of Plant Genomes.</title>
        <authorList>
            <person name="Rounsley S."/>
            <person name="Marri P.R."/>
            <person name="Yu Y."/>
            <person name="He R."/>
            <person name="Sisneros N."/>
            <person name="Goicoechea J.L."/>
            <person name="Lee S.J."/>
            <person name="Angelova A."/>
            <person name="Kudrna D."/>
            <person name="Luo M."/>
            <person name="Affourtit J."/>
            <person name="Desany B."/>
            <person name="Knight J."/>
            <person name="Niazi F."/>
            <person name="Egholm M."/>
            <person name="Wing R.A."/>
        </authorList>
    </citation>
    <scope>NUCLEOTIDE SEQUENCE [LARGE SCALE GENOMIC DNA]</scope>
    <source>
        <strain evidence="2">cv. IRGC 105608</strain>
    </source>
</reference>
<sequence>MAGDGGRQASRGRRRREASGPCPLAAGGGMWRSDGGGPRPSAAGDDGREAVRAPQLWEAACGGGRRSDEGGPRPSAARGGPRRISRCGTVKTPGMEVGPPTGVFKIDIGVGGVISAAFIVPVGKTGTMDSLEVQAGEIQQMMQQQHDDLQAYFRHQGFNPHSGPCTRSKLGGRRLFPMKIFDLVMHVNTSIPHVILTKLHIFNL</sequence>
<dbReference type="Proteomes" id="UP000026960">
    <property type="component" value="Chromosome 2"/>
</dbReference>
<feature type="region of interest" description="Disordered" evidence="1">
    <location>
        <begin position="1"/>
        <end position="94"/>
    </location>
</feature>
<dbReference type="EnsemblPlants" id="OBART02G17530.1">
    <property type="protein sequence ID" value="OBART02G17530.1"/>
    <property type="gene ID" value="OBART02G17530"/>
</dbReference>
<name>A0A0D3F5F9_9ORYZ</name>
<evidence type="ECO:0000313" key="3">
    <source>
        <dbReference type="Proteomes" id="UP000026960"/>
    </source>
</evidence>
<reference evidence="2" key="2">
    <citation type="submission" date="2015-03" db="UniProtKB">
        <authorList>
            <consortium name="EnsemblPlants"/>
        </authorList>
    </citation>
    <scope>IDENTIFICATION</scope>
</reference>
<evidence type="ECO:0000313" key="2">
    <source>
        <dbReference type="EnsemblPlants" id="OBART02G17530.1"/>
    </source>
</evidence>
<dbReference type="AlphaFoldDB" id="A0A0D3F5F9"/>
<dbReference type="Gramene" id="OBART02G17530.1">
    <property type="protein sequence ID" value="OBART02G17530.1"/>
    <property type="gene ID" value="OBART02G17530"/>
</dbReference>
<proteinExistence type="predicted"/>
<dbReference type="HOGENOM" id="CLU_1345065_0_0_1"/>
<keyword evidence="3" id="KW-1185">Reference proteome</keyword>
<evidence type="ECO:0000256" key="1">
    <source>
        <dbReference type="SAM" id="MobiDB-lite"/>
    </source>
</evidence>
<feature type="compositionally biased region" description="Gly residues" evidence="1">
    <location>
        <begin position="26"/>
        <end position="38"/>
    </location>
</feature>
<organism evidence="2">
    <name type="scientific">Oryza barthii</name>
    <dbReference type="NCBI Taxonomy" id="65489"/>
    <lineage>
        <taxon>Eukaryota</taxon>
        <taxon>Viridiplantae</taxon>
        <taxon>Streptophyta</taxon>
        <taxon>Embryophyta</taxon>
        <taxon>Tracheophyta</taxon>
        <taxon>Spermatophyta</taxon>
        <taxon>Magnoliopsida</taxon>
        <taxon>Liliopsida</taxon>
        <taxon>Poales</taxon>
        <taxon>Poaceae</taxon>
        <taxon>BOP clade</taxon>
        <taxon>Oryzoideae</taxon>
        <taxon>Oryzeae</taxon>
        <taxon>Oryzinae</taxon>
        <taxon>Oryza</taxon>
    </lineage>
</organism>